<accession>A0A1A8L745</accession>
<dbReference type="EMBL" id="HAEF01003070">
    <property type="protein sequence ID" value="SBR40452.1"/>
    <property type="molecule type" value="Transcribed_RNA"/>
</dbReference>
<feature type="non-terminal residue" evidence="2">
    <location>
        <position position="1"/>
    </location>
</feature>
<reference evidence="2" key="1">
    <citation type="submission" date="2016-05" db="EMBL/GenBank/DDBJ databases">
        <authorList>
            <person name="Lavstsen T."/>
            <person name="Jespersen J.S."/>
        </authorList>
    </citation>
    <scope>NUCLEOTIDE SEQUENCE</scope>
    <source>
        <tissue evidence="2">Brain</tissue>
    </source>
</reference>
<dbReference type="AlphaFoldDB" id="A0A1A8L745"/>
<evidence type="ECO:0000313" key="2">
    <source>
        <dbReference type="EMBL" id="SBR40452.1"/>
    </source>
</evidence>
<reference evidence="2" key="2">
    <citation type="submission" date="2016-06" db="EMBL/GenBank/DDBJ databases">
        <title>The genome of a short-lived fish provides insights into sex chromosome evolution and the genetic control of aging.</title>
        <authorList>
            <person name="Reichwald K."/>
            <person name="Felder M."/>
            <person name="Petzold A."/>
            <person name="Koch P."/>
            <person name="Groth M."/>
            <person name="Platzer M."/>
        </authorList>
    </citation>
    <scope>NUCLEOTIDE SEQUENCE</scope>
    <source>
        <tissue evidence="2">Brain</tissue>
    </source>
</reference>
<gene>
    <name evidence="2" type="primary">Nfu_g_1_012835</name>
</gene>
<organism evidence="2">
    <name type="scientific">Nothobranchius pienaari</name>
    <dbReference type="NCBI Taxonomy" id="704102"/>
    <lineage>
        <taxon>Eukaryota</taxon>
        <taxon>Metazoa</taxon>
        <taxon>Chordata</taxon>
        <taxon>Craniata</taxon>
        <taxon>Vertebrata</taxon>
        <taxon>Euteleostomi</taxon>
        <taxon>Actinopterygii</taxon>
        <taxon>Neopterygii</taxon>
        <taxon>Teleostei</taxon>
        <taxon>Neoteleostei</taxon>
        <taxon>Acanthomorphata</taxon>
        <taxon>Ovalentaria</taxon>
        <taxon>Atherinomorphae</taxon>
        <taxon>Cyprinodontiformes</taxon>
        <taxon>Nothobranchiidae</taxon>
        <taxon>Nothobranchius</taxon>
    </lineage>
</organism>
<feature type="non-terminal residue" evidence="2">
    <location>
        <position position="41"/>
    </location>
</feature>
<sequence>TGDTSVARWGNEGPGEIRSPGSQVRVMGANQSAKGTSPWPS</sequence>
<protein>
    <submittedName>
        <fullName evidence="2">Uncharacterized protein</fullName>
    </submittedName>
</protein>
<name>A0A1A8L745_9TELE</name>
<proteinExistence type="predicted"/>
<evidence type="ECO:0000256" key="1">
    <source>
        <dbReference type="SAM" id="MobiDB-lite"/>
    </source>
</evidence>
<feature type="region of interest" description="Disordered" evidence="1">
    <location>
        <begin position="1"/>
        <end position="41"/>
    </location>
</feature>